<evidence type="ECO:0000256" key="10">
    <source>
        <dbReference type="ARBA" id="ARBA00022833"/>
    </source>
</evidence>
<dbReference type="GO" id="GO:0042277">
    <property type="term" value="F:peptide binding"/>
    <property type="evidence" value="ECO:0007669"/>
    <property type="project" value="TreeGrafter"/>
</dbReference>
<organism evidence="18 19">
    <name type="scientific">Actinomadura rudentiformis</name>
    <dbReference type="NCBI Taxonomy" id="359158"/>
    <lineage>
        <taxon>Bacteria</taxon>
        <taxon>Bacillati</taxon>
        <taxon>Actinomycetota</taxon>
        <taxon>Actinomycetes</taxon>
        <taxon>Streptosporangiales</taxon>
        <taxon>Thermomonosporaceae</taxon>
        <taxon>Actinomadura</taxon>
    </lineage>
</organism>
<gene>
    <name evidence="18" type="primary">pepN</name>
    <name evidence="18" type="ORF">F8566_21520</name>
</gene>
<keyword evidence="6 18" id="KW-0031">Aminopeptidase</keyword>
<dbReference type="InterPro" id="IPR024571">
    <property type="entry name" value="ERAP1-like_C_dom"/>
</dbReference>
<feature type="domain" description="ERAP1-like C-terminal" evidence="16">
    <location>
        <begin position="656"/>
        <end position="966"/>
    </location>
</feature>
<evidence type="ECO:0000256" key="1">
    <source>
        <dbReference type="ARBA" id="ARBA00000098"/>
    </source>
</evidence>
<keyword evidence="10" id="KW-0862">Zinc</keyword>
<dbReference type="EC" id="3.4.11.2" evidence="4"/>
<dbReference type="InterPro" id="IPR045357">
    <property type="entry name" value="Aminopeptidase_N-like_N"/>
</dbReference>
<evidence type="ECO:0000256" key="4">
    <source>
        <dbReference type="ARBA" id="ARBA00012564"/>
    </source>
</evidence>
<comment type="caution">
    <text evidence="18">The sequence shown here is derived from an EMBL/GenBank/DDBJ whole genome shotgun (WGS) entry which is preliminary data.</text>
</comment>
<dbReference type="PANTHER" id="PTHR11533">
    <property type="entry name" value="PROTEASE M1 ZINC METALLOPROTEASE"/>
    <property type="match status" value="1"/>
</dbReference>
<feature type="compositionally biased region" description="Low complexity" evidence="14">
    <location>
        <begin position="552"/>
        <end position="568"/>
    </location>
</feature>
<evidence type="ECO:0000256" key="9">
    <source>
        <dbReference type="ARBA" id="ARBA00022801"/>
    </source>
</evidence>
<dbReference type="PANTHER" id="PTHR11533:SF174">
    <property type="entry name" value="PUROMYCIN-SENSITIVE AMINOPEPTIDASE-RELATED"/>
    <property type="match status" value="1"/>
</dbReference>
<dbReference type="Pfam" id="PF01433">
    <property type="entry name" value="Peptidase_M1"/>
    <property type="match status" value="1"/>
</dbReference>
<feature type="domain" description="Aminopeptidase N-like N-terminal" evidence="17">
    <location>
        <begin position="111"/>
        <end position="190"/>
    </location>
</feature>
<evidence type="ECO:0000313" key="19">
    <source>
        <dbReference type="Proteomes" id="UP000468735"/>
    </source>
</evidence>
<dbReference type="InterPro" id="IPR042097">
    <property type="entry name" value="Aminopeptidase_N-like_N_sf"/>
</dbReference>
<comment type="cofactor">
    <cofactor evidence="2">
        <name>Zn(2+)</name>
        <dbReference type="ChEBI" id="CHEBI:29105"/>
    </cofactor>
</comment>
<dbReference type="InterPro" id="IPR014782">
    <property type="entry name" value="Peptidase_M1_dom"/>
</dbReference>
<dbReference type="CDD" id="cd09602">
    <property type="entry name" value="M1_APN"/>
    <property type="match status" value="1"/>
</dbReference>
<dbReference type="GO" id="GO:0005615">
    <property type="term" value="C:extracellular space"/>
    <property type="evidence" value="ECO:0007669"/>
    <property type="project" value="TreeGrafter"/>
</dbReference>
<dbReference type="GO" id="GO:0043171">
    <property type="term" value="P:peptide catabolic process"/>
    <property type="evidence" value="ECO:0007669"/>
    <property type="project" value="TreeGrafter"/>
</dbReference>
<dbReference type="Pfam" id="PF11838">
    <property type="entry name" value="ERAP1_C"/>
    <property type="match status" value="1"/>
</dbReference>
<evidence type="ECO:0000256" key="6">
    <source>
        <dbReference type="ARBA" id="ARBA00022438"/>
    </source>
</evidence>
<comment type="similarity">
    <text evidence="3">Belongs to the peptidase M1 family.</text>
</comment>
<dbReference type="NCBIfam" id="TIGR02412">
    <property type="entry name" value="pepN_strep_liv"/>
    <property type="match status" value="1"/>
</dbReference>
<dbReference type="InterPro" id="IPR001930">
    <property type="entry name" value="Peptidase_M1"/>
</dbReference>
<evidence type="ECO:0000256" key="7">
    <source>
        <dbReference type="ARBA" id="ARBA00022670"/>
    </source>
</evidence>
<evidence type="ECO:0000256" key="14">
    <source>
        <dbReference type="SAM" id="MobiDB-lite"/>
    </source>
</evidence>
<dbReference type="GO" id="GO:0006508">
    <property type="term" value="P:proteolysis"/>
    <property type="evidence" value="ECO:0007669"/>
    <property type="project" value="UniProtKB-KW"/>
</dbReference>
<dbReference type="GO" id="GO:0070006">
    <property type="term" value="F:metalloaminopeptidase activity"/>
    <property type="evidence" value="ECO:0007669"/>
    <property type="project" value="TreeGrafter"/>
</dbReference>
<keyword evidence="8" id="KW-0479">Metal-binding</keyword>
<proteinExistence type="inferred from homology"/>
<dbReference type="GO" id="GO:0016020">
    <property type="term" value="C:membrane"/>
    <property type="evidence" value="ECO:0007669"/>
    <property type="project" value="TreeGrafter"/>
</dbReference>
<evidence type="ECO:0000256" key="12">
    <source>
        <dbReference type="ARBA" id="ARBA00029811"/>
    </source>
</evidence>
<keyword evidence="7" id="KW-0645">Protease</keyword>
<keyword evidence="19" id="KW-1185">Reference proteome</keyword>
<keyword evidence="9 18" id="KW-0378">Hydrolase</keyword>
<dbReference type="GO" id="GO:0016285">
    <property type="term" value="F:alanyl aminopeptidase activity"/>
    <property type="evidence" value="ECO:0007669"/>
    <property type="project" value="UniProtKB-EC"/>
</dbReference>
<dbReference type="Proteomes" id="UP000468735">
    <property type="component" value="Unassembled WGS sequence"/>
</dbReference>
<dbReference type="GO" id="GO:0005737">
    <property type="term" value="C:cytoplasm"/>
    <property type="evidence" value="ECO:0007669"/>
    <property type="project" value="TreeGrafter"/>
</dbReference>
<dbReference type="RefSeq" id="WP_151562617.1">
    <property type="nucleotide sequence ID" value="NZ_WBMT01000010.1"/>
</dbReference>
<comment type="catalytic activity">
    <reaction evidence="1">
        <text>Release of an N-terminal amino acid, Xaa-|-Yaa- from a peptide, amide or arylamide. Xaa is preferably Ala, but may be most amino acids including Pro (slow action). When a terminal hydrophobic residue is followed by a prolyl residue, the two may be released as an intact Xaa-Pro dipeptide.</text>
        <dbReference type="EC" id="3.4.11.2"/>
    </reaction>
</comment>
<evidence type="ECO:0000256" key="3">
    <source>
        <dbReference type="ARBA" id="ARBA00010136"/>
    </source>
</evidence>
<evidence type="ECO:0000256" key="2">
    <source>
        <dbReference type="ARBA" id="ARBA00001947"/>
    </source>
</evidence>
<dbReference type="AlphaFoldDB" id="A0A6H9YLY7"/>
<sequence>MTSAAALTRAEARERARLLDVHSYSVKLDLTRGDEVFGCSTVIWFAAAERGATSFAEIRPGAVRRIELNGRPLDPMTAVRGGRLVLPALGEENELLVEADMLYTRTGEGMHRFVDTEDGEVYVYANCGPDHAPSVFPCFDQPDLKAAFSVAVTAPVTWSVRSNGTEQSRRTRGTGQYWEFAPTEPISTSLVTMAGGPFHSVEATHDGIALGLHCRRSLARHLDPDTEELLDLTRRSFDRFHEVFEQRYAFGKYDQVFVPEMNWGAIEKPGCVLFNERFVFQAAVTDTQRELRATVIAHEMAHMWFGNLVTMRWWDDVWLSESFAEYMGYEIAAAASRFASPWTAFSISRKSWGYDADQRPTTHPVAAESLEDVASALMNFDGISYAKGASALRQLVAWVGEETFFQGVNDYFAAHRFGNADLTDLLDAIGAAAPGRDVRDWAHRWLRTTGVDTLRAEVEGESVVVSHVGALRPHRLLVSLYDDVPERGLVLRERVAADIVPGTSRTVIPDVLQPAQPGAPIRAQSDASWSAPLGPPQGSVEPSAPGSGQVDASGSALSEASVSAELDAPGSGQADAPGAVRSGAPGSARVDASGSALSDAACSAQADGPGAVLSDASRSARPGASAESVRADASTKVGAPGTVRVGRSGAVRSRGLVLLNDGDLTYAKVRLDEESWEAVKSGLSTIDDSLTRALLWNTARDMVRDGDLPAEEYLSLVAAQLPSENVVAIAEAVLTFTRVHVADRFMRPECRPAALATLSEVCRTILSDRGSAGDLRLAAVRTLIPSSQTADELTDLRRWLHVGSLAGGPDLDTELRWQILHQLSALGEAGEREIAAELERDPGSVGEEGAARCRAALPDPGAKRHAWGLLFTGNVLSPRLLAAVARGFWQPARPEPTAGYLERYFDEIPAVAERGQMVAMTLGRELFPAHAATPDTVRAAARCLERDALAVALRRALADQLDDLQRALRLRRLAEGNRLA</sequence>
<feature type="domain" description="Peptidase M1 membrane alanine aminopeptidase" evidence="15">
    <location>
        <begin position="230"/>
        <end position="445"/>
    </location>
</feature>
<dbReference type="Gene3D" id="2.60.40.1730">
    <property type="entry name" value="tricorn interacting facor f3 domain"/>
    <property type="match status" value="1"/>
</dbReference>
<evidence type="ECO:0000256" key="11">
    <source>
        <dbReference type="ARBA" id="ARBA00023049"/>
    </source>
</evidence>
<dbReference type="InterPro" id="IPR012778">
    <property type="entry name" value="Pept_M1_aminopeptidase"/>
</dbReference>
<dbReference type="OrthoDB" id="100605at2"/>
<evidence type="ECO:0000313" key="18">
    <source>
        <dbReference type="EMBL" id="KAB2346810.1"/>
    </source>
</evidence>
<accession>A0A6H9YLY7</accession>
<name>A0A6H9YLY7_9ACTN</name>
<dbReference type="PRINTS" id="PR00756">
    <property type="entry name" value="ALADIPTASE"/>
</dbReference>
<dbReference type="Gene3D" id="1.10.390.10">
    <property type="entry name" value="Neutral Protease Domain 2"/>
    <property type="match status" value="1"/>
</dbReference>
<dbReference type="InterPro" id="IPR050344">
    <property type="entry name" value="Peptidase_M1_aminopeptidases"/>
</dbReference>
<evidence type="ECO:0000259" key="15">
    <source>
        <dbReference type="Pfam" id="PF01433"/>
    </source>
</evidence>
<evidence type="ECO:0000256" key="13">
    <source>
        <dbReference type="ARBA" id="ARBA00031533"/>
    </source>
</evidence>
<dbReference type="InterPro" id="IPR027268">
    <property type="entry name" value="Peptidase_M4/M1_CTD_sf"/>
</dbReference>
<protein>
    <recommendedName>
        <fullName evidence="5">Aminopeptidase N</fullName>
        <ecNumber evidence="4">3.4.11.2</ecNumber>
    </recommendedName>
    <alternativeName>
        <fullName evidence="12">Alanine aminopeptidase</fullName>
    </alternativeName>
    <alternativeName>
        <fullName evidence="13">Lysyl aminopeptidase</fullName>
    </alternativeName>
</protein>
<evidence type="ECO:0000256" key="8">
    <source>
        <dbReference type="ARBA" id="ARBA00022723"/>
    </source>
</evidence>
<dbReference type="EMBL" id="WBMT01000010">
    <property type="protein sequence ID" value="KAB2346810.1"/>
    <property type="molecule type" value="Genomic_DNA"/>
</dbReference>
<dbReference type="Pfam" id="PF17900">
    <property type="entry name" value="Peptidase_M1_N"/>
    <property type="match status" value="1"/>
</dbReference>
<feature type="region of interest" description="Disordered" evidence="14">
    <location>
        <begin position="510"/>
        <end position="635"/>
    </location>
</feature>
<dbReference type="GO" id="GO:0008270">
    <property type="term" value="F:zinc ion binding"/>
    <property type="evidence" value="ECO:0007669"/>
    <property type="project" value="InterPro"/>
</dbReference>
<evidence type="ECO:0000256" key="5">
    <source>
        <dbReference type="ARBA" id="ARBA00015611"/>
    </source>
</evidence>
<evidence type="ECO:0000259" key="17">
    <source>
        <dbReference type="Pfam" id="PF17900"/>
    </source>
</evidence>
<dbReference type="SUPFAM" id="SSF55486">
    <property type="entry name" value="Metalloproteases ('zincins'), catalytic domain"/>
    <property type="match status" value="1"/>
</dbReference>
<keyword evidence="11" id="KW-0482">Metalloprotease</keyword>
<evidence type="ECO:0000259" key="16">
    <source>
        <dbReference type="Pfam" id="PF11838"/>
    </source>
</evidence>
<reference evidence="18 19" key="1">
    <citation type="submission" date="2019-09" db="EMBL/GenBank/DDBJ databases">
        <title>Actinomadura physcomitrii sp. nov., a novel actinomycete isolated from moss [Physcomitrium sphaericum (Ludw) Fuernr].</title>
        <authorList>
            <person name="Zhuang X."/>
            <person name="Liu C."/>
        </authorList>
    </citation>
    <scope>NUCLEOTIDE SEQUENCE [LARGE SCALE GENOMIC DNA]</scope>
    <source>
        <strain evidence="18 19">HMC1</strain>
    </source>
</reference>
<dbReference type="SUPFAM" id="SSF63737">
    <property type="entry name" value="Leukotriene A4 hydrolase N-terminal domain"/>
    <property type="match status" value="1"/>
</dbReference>